<dbReference type="Pfam" id="PF01769">
    <property type="entry name" value="MgtE"/>
    <property type="match status" value="1"/>
</dbReference>
<dbReference type="PANTHER" id="PTHR43773">
    <property type="entry name" value="MAGNESIUM TRANSPORTER MGTE"/>
    <property type="match status" value="1"/>
</dbReference>
<accession>A0A4V3UR74</accession>
<evidence type="ECO:0000256" key="7">
    <source>
        <dbReference type="ARBA" id="ARBA00023136"/>
    </source>
</evidence>
<dbReference type="SUPFAM" id="SSF161093">
    <property type="entry name" value="MgtE membrane domain-like"/>
    <property type="match status" value="1"/>
</dbReference>
<comment type="subcellular location">
    <subcellularLocation>
        <location evidence="1">Membrane</location>
        <topology evidence="1">Multi-pass membrane protein</topology>
    </subcellularLocation>
</comment>
<dbReference type="InterPro" id="IPR006667">
    <property type="entry name" value="SLC41_membr_dom"/>
</dbReference>
<dbReference type="Pfam" id="PF03448">
    <property type="entry name" value="MgtE_N"/>
    <property type="match status" value="1"/>
</dbReference>
<dbReference type="AlphaFoldDB" id="A0A4V3UR74"/>
<gene>
    <name evidence="11" type="ORF">DFR24_0448</name>
</gene>
<keyword evidence="3" id="KW-0813">Transport</keyword>
<reference evidence="11 12" key="1">
    <citation type="submission" date="2019-03" db="EMBL/GenBank/DDBJ databases">
        <title>Genomic Encyclopedia of Type Strains, Phase IV (KMG-IV): sequencing the most valuable type-strain genomes for metagenomic binning, comparative biology and taxonomic classification.</title>
        <authorList>
            <person name="Goeker M."/>
        </authorList>
    </citation>
    <scope>NUCLEOTIDE SEQUENCE [LARGE SCALE GENOMIC DNA]</scope>
    <source>
        <strain evidence="11 12">DSM 26377</strain>
    </source>
</reference>
<evidence type="ECO:0000256" key="2">
    <source>
        <dbReference type="ARBA" id="ARBA00009749"/>
    </source>
</evidence>
<dbReference type="InterPro" id="IPR036739">
    <property type="entry name" value="SLC41_membr_dom_sf"/>
</dbReference>
<comment type="caution">
    <text evidence="11">The sequence shown here is derived from an EMBL/GenBank/DDBJ whole genome shotgun (WGS) entry which is preliminary data.</text>
</comment>
<proteinExistence type="inferred from homology"/>
<comment type="similarity">
    <text evidence="2">Belongs to the SLC41A transporter family.</text>
</comment>
<evidence type="ECO:0000256" key="3">
    <source>
        <dbReference type="ARBA" id="ARBA00022448"/>
    </source>
</evidence>
<evidence type="ECO:0000256" key="9">
    <source>
        <dbReference type="SAM" id="Phobius"/>
    </source>
</evidence>
<evidence type="ECO:0000256" key="4">
    <source>
        <dbReference type="ARBA" id="ARBA00022692"/>
    </source>
</evidence>
<keyword evidence="6 9" id="KW-1133">Transmembrane helix</keyword>
<dbReference type="Pfam" id="PF00571">
    <property type="entry name" value="CBS"/>
    <property type="match status" value="1"/>
</dbReference>
<dbReference type="RefSeq" id="WP_133879706.1">
    <property type="nucleotide sequence ID" value="NZ_MWIN01000022.1"/>
</dbReference>
<evidence type="ECO:0000313" key="11">
    <source>
        <dbReference type="EMBL" id="TDU31090.1"/>
    </source>
</evidence>
<dbReference type="OrthoDB" id="9790355at2"/>
<feature type="transmembrane region" description="Helical" evidence="9">
    <location>
        <begin position="302"/>
        <end position="323"/>
    </location>
</feature>
<keyword evidence="5" id="KW-0460">Magnesium</keyword>
<sequence length="435" mass="46269">MNAELAQVVEKLNRRYLRDHPGSAARKLEALPLDEAVEEIATQSAPVLVPAWPSLGADRGAALLAHMAQTQARNILSGLLPTEAVRFLGAMNDEDRDRLLETLDPDLRTQLRELMTYPENTAGSLMDTRVRTFRPDMLAAAALASLRDAQGRAPRTLFVVDADNRLRGQVPIQELAMAAPDTSLHDLAQPVPAAVNAMDPRDEVIQTVEKHRLTDLPVIDLDGRLIGLIQHGSLVQALQQEAAADIGAMVGVSPQERALSSPWFAVRKRLPWLQINLVTAFAAAAVVGLFESTIAKFTALAVLLPVVAGQSGNAGAQALAVTMRGLALREVTARQWFSVTSKEVGVGLLNGIAVAVTCGLGVWVWSGSFGLVLVICASMVLAMVAAGFAGAVVPMMLTRLGQDPAQSSSIILTTVTDIAGFFSFLGIATLLSSLL</sequence>
<protein>
    <submittedName>
        <fullName evidence="11">Magnesium transporter</fullName>
    </submittedName>
</protein>
<dbReference type="SUPFAM" id="SSF158791">
    <property type="entry name" value="MgtE N-terminal domain-like"/>
    <property type="match status" value="1"/>
</dbReference>
<feature type="transmembrane region" description="Helical" evidence="9">
    <location>
        <begin position="344"/>
        <end position="365"/>
    </location>
</feature>
<evidence type="ECO:0000256" key="5">
    <source>
        <dbReference type="ARBA" id="ARBA00022842"/>
    </source>
</evidence>
<dbReference type="InterPro" id="IPR046342">
    <property type="entry name" value="CBS_dom_sf"/>
</dbReference>
<dbReference type="InterPro" id="IPR000644">
    <property type="entry name" value="CBS_dom"/>
</dbReference>
<dbReference type="PROSITE" id="PS51371">
    <property type="entry name" value="CBS"/>
    <property type="match status" value="1"/>
</dbReference>
<keyword evidence="7 9" id="KW-0472">Membrane</keyword>
<evidence type="ECO:0000259" key="10">
    <source>
        <dbReference type="PROSITE" id="PS51371"/>
    </source>
</evidence>
<evidence type="ECO:0000256" key="6">
    <source>
        <dbReference type="ARBA" id="ARBA00022989"/>
    </source>
</evidence>
<organism evidence="11 12">
    <name type="scientific">Panacagrimonas perspica</name>
    <dbReference type="NCBI Taxonomy" id="381431"/>
    <lineage>
        <taxon>Bacteria</taxon>
        <taxon>Pseudomonadati</taxon>
        <taxon>Pseudomonadota</taxon>
        <taxon>Gammaproteobacteria</taxon>
        <taxon>Nevskiales</taxon>
        <taxon>Nevskiaceae</taxon>
        <taxon>Panacagrimonas</taxon>
    </lineage>
</organism>
<name>A0A4V3UR74_9GAMM</name>
<dbReference type="Gene3D" id="3.10.580.10">
    <property type="entry name" value="CBS-domain"/>
    <property type="match status" value="1"/>
</dbReference>
<feature type="domain" description="CBS" evidence="10">
    <location>
        <begin position="188"/>
        <end position="246"/>
    </location>
</feature>
<dbReference type="PANTHER" id="PTHR43773:SF1">
    <property type="entry name" value="MAGNESIUM TRANSPORTER MGTE"/>
    <property type="match status" value="1"/>
</dbReference>
<dbReference type="Gene3D" id="1.10.357.20">
    <property type="entry name" value="SLC41 divalent cation transporters, integral membrane domain"/>
    <property type="match status" value="1"/>
</dbReference>
<dbReference type="EMBL" id="SOBT01000008">
    <property type="protein sequence ID" value="TDU31090.1"/>
    <property type="molecule type" value="Genomic_DNA"/>
</dbReference>
<dbReference type="SUPFAM" id="SSF54631">
    <property type="entry name" value="CBS-domain pair"/>
    <property type="match status" value="1"/>
</dbReference>
<feature type="transmembrane region" description="Helical" evidence="9">
    <location>
        <begin position="409"/>
        <end position="431"/>
    </location>
</feature>
<dbReference type="Proteomes" id="UP000295341">
    <property type="component" value="Unassembled WGS sequence"/>
</dbReference>
<keyword evidence="12" id="KW-1185">Reference proteome</keyword>
<dbReference type="SMART" id="SM00924">
    <property type="entry name" value="MgtE_N"/>
    <property type="match status" value="1"/>
</dbReference>
<keyword evidence="8" id="KW-0129">CBS domain</keyword>
<dbReference type="InterPro" id="IPR006668">
    <property type="entry name" value="Mg_transptr_MgtE_intracell_dom"/>
</dbReference>
<keyword evidence="4 9" id="KW-0812">Transmembrane</keyword>
<dbReference type="GO" id="GO:0015095">
    <property type="term" value="F:magnesium ion transmembrane transporter activity"/>
    <property type="evidence" value="ECO:0007669"/>
    <property type="project" value="InterPro"/>
</dbReference>
<evidence type="ECO:0000256" key="8">
    <source>
        <dbReference type="PROSITE-ProRule" id="PRU00703"/>
    </source>
</evidence>
<feature type="transmembrane region" description="Helical" evidence="9">
    <location>
        <begin position="371"/>
        <end position="397"/>
    </location>
</feature>
<evidence type="ECO:0000256" key="1">
    <source>
        <dbReference type="ARBA" id="ARBA00004141"/>
    </source>
</evidence>
<evidence type="ECO:0000313" key="12">
    <source>
        <dbReference type="Proteomes" id="UP000295341"/>
    </source>
</evidence>
<feature type="transmembrane region" description="Helical" evidence="9">
    <location>
        <begin position="270"/>
        <end position="290"/>
    </location>
</feature>
<dbReference type="GO" id="GO:0016020">
    <property type="term" value="C:membrane"/>
    <property type="evidence" value="ECO:0007669"/>
    <property type="project" value="UniProtKB-SubCell"/>
</dbReference>
<dbReference type="InterPro" id="IPR006669">
    <property type="entry name" value="MgtE_transporter"/>
</dbReference>